<evidence type="ECO:0000313" key="1">
    <source>
        <dbReference type="EMBL" id="KAG7363998.1"/>
    </source>
</evidence>
<keyword evidence="2" id="KW-1185">Reference proteome</keyword>
<sequence>MRFSNDGSAAMHSHLAASLHLGTSRKSVSDTIMNPKHFTLDTTFASALFKMPLLTAGALKLATSRGHLHSDLDDVKFPSTEDNIKKLLKSLASKGPCSI</sequence>
<reference evidence="1" key="2">
    <citation type="submission" date="2021-04" db="EMBL/GenBank/DDBJ databases">
        <authorList>
            <person name="Podell S."/>
        </authorList>
    </citation>
    <scope>NUCLEOTIDE SEQUENCE</scope>
    <source>
        <strain evidence="1">Hildebrandi</strain>
    </source>
</reference>
<dbReference type="AlphaFoldDB" id="A0A9K3LKP2"/>
<protein>
    <submittedName>
        <fullName evidence="1">Uncharacterized protein</fullName>
    </submittedName>
</protein>
<gene>
    <name evidence="1" type="ORF">IV203_037200</name>
</gene>
<name>A0A9K3LKP2_9STRA</name>
<organism evidence="1 2">
    <name type="scientific">Nitzschia inconspicua</name>
    <dbReference type="NCBI Taxonomy" id="303405"/>
    <lineage>
        <taxon>Eukaryota</taxon>
        <taxon>Sar</taxon>
        <taxon>Stramenopiles</taxon>
        <taxon>Ochrophyta</taxon>
        <taxon>Bacillariophyta</taxon>
        <taxon>Bacillariophyceae</taxon>
        <taxon>Bacillariophycidae</taxon>
        <taxon>Bacillariales</taxon>
        <taxon>Bacillariaceae</taxon>
        <taxon>Nitzschia</taxon>
    </lineage>
</organism>
<comment type="caution">
    <text evidence="1">The sequence shown here is derived from an EMBL/GenBank/DDBJ whole genome shotgun (WGS) entry which is preliminary data.</text>
</comment>
<proteinExistence type="predicted"/>
<evidence type="ECO:0000313" key="2">
    <source>
        <dbReference type="Proteomes" id="UP000693970"/>
    </source>
</evidence>
<reference evidence="1" key="1">
    <citation type="journal article" date="2021" name="Sci. Rep.">
        <title>Diploid genomic architecture of Nitzschia inconspicua, an elite biomass production diatom.</title>
        <authorList>
            <person name="Oliver A."/>
            <person name="Podell S."/>
            <person name="Pinowska A."/>
            <person name="Traller J.C."/>
            <person name="Smith S.R."/>
            <person name="McClure R."/>
            <person name="Beliaev A."/>
            <person name="Bohutskyi P."/>
            <person name="Hill E.A."/>
            <person name="Rabines A."/>
            <person name="Zheng H."/>
            <person name="Allen L.Z."/>
            <person name="Kuo A."/>
            <person name="Grigoriev I.V."/>
            <person name="Allen A.E."/>
            <person name="Hazlebeck D."/>
            <person name="Allen E.E."/>
        </authorList>
    </citation>
    <scope>NUCLEOTIDE SEQUENCE</scope>
    <source>
        <strain evidence="1">Hildebrandi</strain>
    </source>
</reference>
<dbReference type="EMBL" id="JAGRRH010000009">
    <property type="protein sequence ID" value="KAG7363998.1"/>
    <property type="molecule type" value="Genomic_DNA"/>
</dbReference>
<accession>A0A9K3LKP2</accession>
<dbReference type="Proteomes" id="UP000693970">
    <property type="component" value="Unassembled WGS sequence"/>
</dbReference>